<feature type="domain" description="CBS" evidence="4">
    <location>
        <begin position="11"/>
        <end position="68"/>
    </location>
</feature>
<feature type="domain" description="BON" evidence="3">
    <location>
        <begin position="146"/>
        <end position="215"/>
    </location>
</feature>
<evidence type="ECO:0000259" key="3">
    <source>
        <dbReference type="PROSITE" id="PS50914"/>
    </source>
</evidence>
<evidence type="ECO:0000256" key="1">
    <source>
        <dbReference type="ARBA" id="ARBA00023122"/>
    </source>
</evidence>
<dbReference type="Pfam" id="PF00571">
    <property type="entry name" value="CBS"/>
    <property type="match status" value="2"/>
</dbReference>
<accession>A0A9W4MIB5</accession>
<dbReference type="PANTHER" id="PTHR43080">
    <property type="entry name" value="CBS DOMAIN-CONTAINING PROTEIN CBSX3, MITOCHONDRIAL"/>
    <property type="match status" value="1"/>
</dbReference>
<dbReference type="PROSITE" id="PS50914">
    <property type="entry name" value="BON"/>
    <property type="match status" value="1"/>
</dbReference>
<dbReference type="Pfam" id="PF04972">
    <property type="entry name" value="BON"/>
    <property type="match status" value="1"/>
</dbReference>
<gene>
    <name evidence="5" type="ORF">SBRY_40401</name>
</gene>
<keyword evidence="1 2" id="KW-0129">CBS domain</keyword>
<dbReference type="PROSITE" id="PS51371">
    <property type="entry name" value="CBS"/>
    <property type="match status" value="2"/>
</dbReference>
<dbReference type="SMART" id="SM00116">
    <property type="entry name" value="CBS"/>
    <property type="match status" value="2"/>
</dbReference>
<evidence type="ECO:0000313" key="6">
    <source>
        <dbReference type="Proteomes" id="UP001153328"/>
    </source>
</evidence>
<dbReference type="InterPro" id="IPR051257">
    <property type="entry name" value="Diverse_CBS-Domain"/>
</dbReference>
<evidence type="ECO:0000256" key="2">
    <source>
        <dbReference type="PROSITE-ProRule" id="PRU00703"/>
    </source>
</evidence>
<reference evidence="5" key="1">
    <citation type="submission" date="2021-06" db="EMBL/GenBank/DDBJ databases">
        <authorList>
            <person name="Arsene-Ploetze F."/>
        </authorList>
    </citation>
    <scope>NUCLEOTIDE SEQUENCE</scope>
    <source>
        <strain evidence="5">SBRY1</strain>
    </source>
</reference>
<sequence length="232" mass="24994">MMKHRTVSDLMTHSVVRVPARTPFKEVVKTLADHDITAVPVVDAADRPLGVVSEADLLRRESMQPDPAGLSAVLDAPVDASIQPAATTAEGLMTSPAVVAHPEWTVVQAARAMDQGKVKRLPVVDETGRLVGIVSRADLLRVFLRRDRVIREEISGDILERTLGIGSDEVVVAVTDGRVSLRGTVERRALIPVVLRLCEQVDGVVEVTESLDYRTDEPVAVAGAPQRPGVLP</sequence>
<dbReference type="SUPFAM" id="SSF54631">
    <property type="entry name" value="CBS-domain pair"/>
    <property type="match status" value="1"/>
</dbReference>
<comment type="caution">
    <text evidence="5">The sequence shown here is derived from an EMBL/GenBank/DDBJ whole genome shotgun (WGS) entry which is preliminary data.</text>
</comment>
<evidence type="ECO:0000313" key="5">
    <source>
        <dbReference type="EMBL" id="CAG7646392.1"/>
    </source>
</evidence>
<dbReference type="Gene3D" id="3.30.1340.30">
    <property type="match status" value="1"/>
</dbReference>
<dbReference type="InterPro" id="IPR000644">
    <property type="entry name" value="CBS_dom"/>
</dbReference>
<dbReference type="CDD" id="cd04586">
    <property type="entry name" value="CBS_pair_BON_assoc"/>
    <property type="match status" value="1"/>
</dbReference>
<evidence type="ECO:0008006" key="7">
    <source>
        <dbReference type="Google" id="ProtNLM"/>
    </source>
</evidence>
<proteinExistence type="predicted"/>
<dbReference type="InterPro" id="IPR046342">
    <property type="entry name" value="CBS_dom_sf"/>
</dbReference>
<protein>
    <recommendedName>
        <fullName evidence="7">CBS domain-containing protein</fullName>
    </recommendedName>
</protein>
<dbReference type="InterPro" id="IPR017080">
    <property type="entry name" value="UCP036990_CBS_BON"/>
</dbReference>
<dbReference type="Proteomes" id="UP001153328">
    <property type="component" value="Unassembled WGS sequence"/>
</dbReference>
<keyword evidence="6" id="KW-1185">Reference proteome</keyword>
<dbReference type="PIRSF" id="PIRSF036990">
    <property type="entry name" value="UCP036990_CBS_BON"/>
    <property type="match status" value="1"/>
</dbReference>
<evidence type="ECO:0000259" key="4">
    <source>
        <dbReference type="PROSITE" id="PS51371"/>
    </source>
</evidence>
<feature type="domain" description="CBS" evidence="4">
    <location>
        <begin position="93"/>
        <end position="149"/>
    </location>
</feature>
<dbReference type="PANTHER" id="PTHR43080:SF29">
    <property type="entry name" value="OS02G0818000 PROTEIN"/>
    <property type="match status" value="1"/>
</dbReference>
<dbReference type="Gene3D" id="3.10.580.10">
    <property type="entry name" value="CBS-domain"/>
    <property type="match status" value="1"/>
</dbReference>
<organism evidence="5 6">
    <name type="scientific">Actinacidiphila bryophytorum</name>
    <dbReference type="NCBI Taxonomy" id="1436133"/>
    <lineage>
        <taxon>Bacteria</taxon>
        <taxon>Bacillati</taxon>
        <taxon>Actinomycetota</taxon>
        <taxon>Actinomycetes</taxon>
        <taxon>Kitasatosporales</taxon>
        <taxon>Streptomycetaceae</taxon>
        <taxon>Actinacidiphila</taxon>
    </lineage>
</organism>
<dbReference type="EMBL" id="CAJVAX010000018">
    <property type="protein sequence ID" value="CAG7646392.1"/>
    <property type="molecule type" value="Genomic_DNA"/>
</dbReference>
<dbReference type="InterPro" id="IPR007055">
    <property type="entry name" value="BON_dom"/>
</dbReference>
<dbReference type="AlphaFoldDB" id="A0A9W4MIB5"/>
<name>A0A9W4MIB5_9ACTN</name>